<sequence>MGTAGRRWDWQTATEPPGAGAWWWPGAPARLVVALWCSGSTPHSQGRAEMRSARGARKPTASSPPFPLQTGGWGEERGFLQPEAQNRAEQQSGVPRPWTRATNKCLPAGHGDGRTPLGLADGH</sequence>
<dbReference type="AlphaFoldDB" id="A0AAV7USH3"/>
<dbReference type="Proteomes" id="UP001066276">
    <property type="component" value="Chromosome 2_2"/>
</dbReference>
<organism evidence="2 3">
    <name type="scientific">Pleurodeles waltl</name>
    <name type="common">Iberian ribbed newt</name>
    <dbReference type="NCBI Taxonomy" id="8319"/>
    <lineage>
        <taxon>Eukaryota</taxon>
        <taxon>Metazoa</taxon>
        <taxon>Chordata</taxon>
        <taxon>Craniata</taxon>
        <taxon>Vertebrata</taxon>
        <taxon>Euteleostomi</taxon>
        <taxon>Amphibia</taxon>
        <taxon>Batrachia</taxon>
        <taxon>Caudata</taxon>
        <taxon>Salamandroidea</taxon>
        <taxon>Salamandridae</taxon>
        <taxon>Pleurodelinae</taxon>
        <taxon>Pleurodeles</taxon>
    </lineage>
</organism>
<evidence type="ECO:0000313" key="2">
    <source>
        <dbReference type="EMBL" id="KAJ1192018.1"/>
    </source>
</evidence>
<accession>A0AAV7USH3</accession>
<dbReference type="EMBL" id="JANPWB010000004">
    <property type="protein sequence ID" value="KAJ1192018.1"/>
    <property type="molecule type" value="Genomic_DNA"/>
</dbReference>
<reference evidence="2" key="1">
    <citation type="journal article" date="2022" name="bioRxiv">
        <title>Sequencing and chromosome-scale assembly of the giantPleurodeles waltlgenome.</title>
        <authorList>
            <person name="Brown T."/>
            <person name="Elewa A."/>
            <person name="Iarovenko S."/>
            <person name="Subramanian E."/>
            <person name="Araus A.J."/>
            <person name="Petzold A."/>
            <person name="Susuki M."/>
            <person name="Suzuki K.-i.T."/>
            <person name="Hayashi T."/>
            <person name="Toyoda A."/>
            <person name="Oliveira C."/>
            <person name="Osipova E."/>
            <person name="Leigh N.D."/>
            <person name="Simon A."/>
            <person name="Yun M.H."/>
        </authorList>
    </citation>
    <scope>NUCLEOTIDE SEQUENCE</scope>
    <source>
        <strain evidence="2">20211129_DDA</strain>
        <tissue evidence="2">Liver</tissue>
    </source>
</reference>
<name>A0AAV7USH3_PLEWA</name>
<proteinExistence type="predicted"/>
<evidence type="ECO:0000313" key="3">
    <source>
        <dbReference type="Proteomes" id="UP001066276"/>
    </source>
</evidence>
<keyword evidence="3" id="KW-1185">Reference proteome</keyword>
<gene>
    <name evidence="2" type="ORF">NDU88_001330</name>
</gene>
<feature type="region of interest" description="Disordered" evidence="1">
    <location>
        <begin position="40"/>
        <end position="123"/>
    </location>
</feature>
<comment type="caution">
    <text evidence="2">The sequence shown here is derived from an EMBL/GenBank/DDBJ whole genome shotgun (WGS) entry which is preliminary data.</text>
</comment>
<feature type="region of interest" description="Disordered" evidence="1">
    <location>
        <begin position="1"/>
        <end position="21"/>
    </location>
</feature>
<evidence type="ECO:0000256" key="1">
    <source>
        <dbReference type="SAM" id="MobiDB-lite"/>
    </source>
</evidence>
<protein>
    <submittedName>
        <fullName evidence="2">Uncharacterized protein</fullName>
    </submittedName>
</protein>
<feature type="compositionally biased region" description="Polar residues" evidence="1">
    <location>
        <begin position="83"/>
        <end position="93"/>
    </location>
</feature>